<comment type="caution">
    <text evidence="3">The sequence shown here is derived from an EMBL/GenBank/DDBJ whole genome shotgun (WGS) entry which is preliminary data.</text>
</comment>
<reference evidence="3" key="1">
    <citation type="submission" date="2021-06" db="EMBL/GenBank/DDBJ databases">
        <title>Comparative genomics, transcriptomics and evolutionary studies reveal genomic signatures of adaptation to plant cell wall in hemibiotrophic fungi.</title>
        <authorList>
            <consortium name="DOE Joint Genome Institute"/>
            <person name="Baroncelli R."/>
            <person name="Diaz J.F."/>
            <person name="Benocci T."/>
            <person name="Peng M."/>
            <person name="Battaglia E."/>
            <person name="Haridas S."/>
            <person name="Andreopoulos W."/>
            <person name="Labutti K."/>
            <person name="Pangilinan J."/>
            <person name="Floch G.L."/>
            <person name="Makela M.R."/>
            <person name="Henrissat B."/>
            <person name="Grigoriev I.V."/>
            <person name="Crouch J.A."/>
            <person name="De Vries R.P."/>
            <person name="Sukno S.A."/>
            <person name="Thon M.R."/>
        </authorList>
    </citation>
    <scope>NUCLEOTIDE SEQUENCE</scope>
    <source>
        <strain evidence="3">CBS 193.32</strain>
    </source>
</reference>
<protein>
    <submittedName>
        <fullName evidence="3">Uncharacterized protein</fullName>
    </submittedName>
</protein>
<evidence type="ECO:0000313" key="4">
    <source>
        <dbReference type="Proteomes" id="UP001224890"/>
    </source>
</evidence>
<evidence type="ECO:0000256" key="1">
    <source>
        <dbReference type="SAM" id="MobiDB-lite"/>
    </source>
</evidence>
<evidence type="ECO:0000313" key="3">
    <source>
        <dbReference type="EMBL" id="KAK1671543.1"/>
    </source>
</evidence>
<organism evidence="3 4">
    <name type="scientific">Colletotrichum godetiae</name>
    <dbReference type="NCBI Taxonomy" id="1209918"/>
    <lineage>
        <taxon>Eukaryota</taxon>
        <taxon>Fungi</taxon>
        <taxon>Dikarya</taxon>
        <taxon>Ascomycota</taxon>
        <taxon>Pezizomycotina</taxon>
        <taxon>Sordariomycetes</taxon>
        <taxon>Hypocreomycetidae</taxon>
        <taxon>Glomerellales</taxon>
        <taxon>Glomerellaceae</taxon>
        <taxon>Colletotrichum</taxon>
        <taxon>Colletotrichum acutatum species complex</taxon>
    </lineage>
</organism>
<dbReference type="RefSeq" id="XP_060425546.1">
    <property type="nucleotide sequence ID" value="XM_060566558.1"/>
</dbReference>
<keyword evidence="2" id="KW-0732">Signal</keyword>
<feature type="region of interest" description="Disordered" evidence="1">
    <location>
        <begin position="75"/>
        <end position="113"/>
    </location>
</feature>
<feature type="signal peptide" evidence="2">
    <location>
        <begin position="1"/>
        <end position="20"/>
    </location>
</feature>
<dbReference type="GeneID" id="85451084"/>
<dbReference type="AlphaFoldDB" id="A0AAJ0ERP1"/>
<dbReference type="EMBL" id="JAHMHR010000046">
    <property type="protein sequence ID" value="KAK1671543.1"/>
    <property type="molecule type" value="Genomic_DNA"/>
</dbReference>
<proteinExistence type="predicted"/>
<dbReference type="Proteomes" id="UP001224890">
    <property type="component" value="Unassembled WGS sequence"/>
</dbReference>
<feature type="chain" id="PRO_5042609768" evidence="2">
    <location>
        <begin position="21"/>
        <end position="139"/>
    </location>
</feature>
<accession>A0AAJ0ERP1</accession>
<keyword evidence="4" id="KW-1185">Reference proteome</keyword>
<name>A0AAJ0ERP1_9PEZI</name>
<sequence length="139" mass="15197">MHSSSLLLFLLLSILGSHLSISLSPAPHLTFPLPLPVHSRMPSSAASPSTGRDIMFGTRLPPTFPLLFLNAGQQEHNQKRIPPDSRGNIQGDSREVGRKIQSRNQGNLGKPSGRRLIVGKKVNFMSQPPHDAFWLGSCN</sequence>
<evidence type="ECO:0000256" key="2">
    <source>
        <dbReference type="SAM" id="SignalP"/>
    </source>
</evidence>
<gene>
    <name evidence="3" type="ORF">BDP55DRAFT_292793</name>
</gene>